<organism evidence="2 3">
    <name type="scientific">Actinoplanes oblitus</name>
    <dbReference type="NCBI Taxonomy" id="3040509"/>
    <lineage>
        <taxon>Bacteria</taxon>
        <taxon>Bacillati</taxon>
        <taxon>Actinomycetota</taxon>
        <taxon>Actinomycetes</taxon>
        <taxon>Micromonosporales</taxon>
        <taxon>Micromonosporaceae</taxon>
        <taxon>Actinoplanes</taxon>
    </lineage>
</organism>
<proteinExistence type="predicted"/>
<feature type="region of interest" description="Disordered" evidence="1">
    <location>
        <begin position="1"/>
        <end position="21"/>
    </location>
</feature>
<evidence type="ECO:0000313" key="3">
    <source>
        <dbReference type="Proteomes" id="UP001240150"/>
    </source>
</evidence>
<dbReference type="EMBL" id="CP126980">
    <property type="protein sequence ID" value="WIM98597.1"/>
    <property type="molecule type" value="Genomic_DNA"/>
</dbReference>
<protein>
    <recommendedName>
        <fullName evidence="4">HPt domain-containing protein</fullName>
    </recommendedName>
</protein>
<keyword evidence="3" id="KW-1185">Reference proteome</keyword>
<dbReference type="RefSeq" id="WP_284919978.1">
    <property type="nucleotide sequence ID" value="NZ_CP126980.1"/>
</dbReference>
<sequence>MNTQDQATSTMIEQPDSTSQPMTAAEALEFLTPDLQEFLVDLHGSPESIAQAAVQLLPFGSRAALQATGLVTADGARCGTDTDTSLRLTELAFEAMAVAADRAETEELDELTARAAAIMAERHPR</sequence>
<evidence type="ECO:0000313" key="2">
    <source>
        <dbReference type="EMBL" id="WIM98597.1"/>
    </source>
</evidence>
<reference evidence="2 3" key="1">
    <citation type="submission" date="2023-06" db="EMBL/GenBank/DDBJ databases">
        <authorList>
            <person name="Yushchuk O."/>
            <person name="Binda E."/>
            <person name="Ruckert-Reed C."/>
            <person name="Fedorenko V."/>
            <person name="Kalinowski J."/>
            <person name="Marinelli F."/>
        </authorList>
    </citation>
    <scope>NUCLEOTIDE SEQUENCE [LARGE SCALE GENOMIC DNA]</scope>
    <source>
        <strain evidence="2 3">NRRL 3884</strain>
    </source>
</reference>
<accession>A0ABY8WME0</accession>
<name>A0ABY8WME0_9ACTN</name>
<evidence type="ECO:0008006" key="4">
    <source>
        <dbReference type="Google" id="ProtNLM"/>
    </source>
</evidence>
<gene>
    <name evidence="2" type="ORF">ACTOB_002201</name>
</gene>
<dbReference type="Proteomes" id="UP001240150">
    <property type="component" value="Chromosome"/>
</dbReference>
<evidence type="ECO:0000256" key="1">
    <source>
        <dbReference type="SAM" id="MobiDB-lite"/>
    </source>
</evidence>